<dbReference type="EMBL" id="JAKOGG010000019">
    <property type="protein sequence ID" value="MCS4558323.1"/>
    <property type="molecule type" value="Genomic_DNA"/>
</dbReference>
<dbReference type="RefSeq" id="WP_238898142.1">
    <property type="nucleotide sequence ID" value="NZ_JAKOGG010000019.1"/>
</dbReference>
<dbReference type="InterPro" id="IPR011788">
    <property type="entry name" value="ZntR"/>
</dbReference>
<dbReference type="CDD" id="cd04770">
    <property type="entry name" value="HTH_HMRTR"/>
    <property type="match status" value="1"/>
</dbReference>
<keyword evidence="1" id="KW-0238">DNA-binding</keyword>
<dbReference type="Pfam" id="PF13411">
    <property type="entry name" value="MerR_1"/>
    <property type="match status" value="1"/>
</dbReference>
<dbReference type="InterPro" id="IPR009061">
    <property type="entry name" value="DNA-bd_dom_put_sf"/>
</dbReference>
<comment type="caution">
    <text evidence="3">The sequence shown here is derived from an EMBL/GenBank/DDBJ whole genome shotgun (WGS) entry which is preliminary data.</text>
</comment>
<proteinExistence type="predicted"/>
<evidence type="ECO:0000313" key="3">
    <source>
        <dbReference type="EMBL" id="MCS4558323.1"/>
    </source>
</evidence>
<dbReference type="PRINTS" id="PR00040">
    <property type="entry name" value="HTHMERR"/>
</dbReference>
<protein>
    <submittedName>
        <fullName evidence="3">Zn(2+)-responsive transcriptional regulator</fullName>
    </submittedName>
</protein>
<dbReference type="Gene3D" id="1.10.1660.10">
    <property type="match status" value="1"/>
</dbReference>
<gene>
    <name evidence="3" type="primary">zntR</name>
    <name evidence="3" type="ORF">L9G74_17930</name>
</gene>
<dbReference type="InterPro" id="IPR047057">
    <property type="entry name" value="MerR_fam"/>
</dbReference>
<evidence type="ECO:0000256" key="1">
    <source>
        <dbReference type="ARBA" id="ARBA00023125"/>
    </source>
</evidence>
<feature type="domain" description="HTH merR-type" evidence="2">
    <location>
        <begin position="1"/>
        <end position="70"/>
    </location>
</feature>
<dbReference type="PROSITE" id="PS50937">
    <property type="entry name" value="HTH_MERR_2"/>
    <property type="match status" value="1"/>
</dbReference>
<dbReference type="PANTHER" id="PTHR30204:SF92">
    <property type="entry name" value="HTH-TYPE TRANSCRIPTIONAL REGULATOR ZNTR"/>
    <property type="match status" value="1"/>
</dbReference>
<dbReference type="NCBIfam" id="TIGR02043">
    <property type="entry name" value="ZntR"/>
    <property type="match status" value="1"/>
</dbReference>
<keyword evidence="4" id="KW-1185">Reference proteome</keyword>
<reference evidence="4" key="1">
    <citation type="submission" date="2023-07" db="EMBL/GenBank/DDBJ databases">
        <title>Shewanella mangrovi sp. nov., an acetaldehyde- degrading bacterium isolated from mangrove sediment.</title>
        <authorList>
            <person name="Liu Y."/>
        </authorList>
    </citation>
    <scope>NUCLEOTIDE SEQUENCE [LARGE SCALE GENOMIC DNA]</scope>
    <source>
        <strain evidence="4">C32</strain>
    </source>
</reference>
<dbReference type="PANTHER" id="PTHR30204">
    <property type="entry name" value="REDOX-CYCLING DRUG-SENSING TRANSCRIPTIONAL ACTIVATOR SOXR"/>
    <property type="match status" value="1"/>
</dbReference>
<sequence>MFRIGELAKQHGINADTLRFYEKHGLLAPSARSDNGYRVYSRDDAQRLAFILRAKAVGFSLGEITELLSIEVNKSQRVCSDVKDVVDDKLMKVSEKIAELERFRFSLQLLSDGCCGGSHSAEHCTILQALESCEPADFSQLAAETHADS</sequence>
<organism evidence="3 4">
    <name type="scientific">Shewanella electrica</name>
    <dbReference type="NCBI Taxonomy" id="515560"/>
    <lineage>
        <taxon>Bacteria</taxon>
        <taxon>Pseudomonadati</taxon>
        <taxon>Pseudomonadota</taxon>
        <taxon>Gammaproteobacteria</taxon>
        <taxon>Alteromonadales</taxon>
        <taxon>Shewanellaceae</taxon>
        <taxon>Shewanella</taxon>
    </lineage>
</organism>
<evidence type="ECO:0000259" key="2">
    <source>
        <dbReference type="PROSITE" id="PS50937"/>
    </source>
</evidence>
<dbReference type="SUPFAM" id="SSF46955">
    <property type="entry name" value="Putative DNA-binding domain"/>
    <property type="match status" value="1"/>
</dbReference>
<dbReference type="SMART" id="SM00422">
    <property type="entry name" value="HTH_MERR"/>
    <property type="match status" value="1"/>
</dbReference>
<evidence type="ECO:0000313" key="4">
    <source>
        <dbReference type="Proteomes" id="UP001201549"/>
    </source>
</evidence>
<dbReference type="NCBIfam" id="NF007069">
    <property type="entry name" value="PRK09514.1"/>
    <property type="match status" value="1"/>
</dbReference>
<accession>A0ABT2FQ25</accession>
<dbReference type="InterPro" id="IPR000551">
    <property type="entry name" value="MerR-type_HTH_dom"/>
</dbReference>
<name>A0ABT2FQ25_9GAMM</name>
<dbReference type="Proteomes" id="UP001201549">
    <property type="component" value="Unassembled WGS sequence"/>
</dbReference>